<dbReference type="RefSeq" id="WP_179578974.1">
    <property type="nucleotide sequence ID" value="NZ_JACCFM010000001.1"/>
</dbReference>
<feature type="transmembrane region" description="Helical" evidence="2">
    <location>
        <begin position="1024"/>
        <end position="1045"/>
    </location>
</feature>
<evidence type="ECO:0000313" key="4">
    <source>
        <dbReference type="EMBL" id="NYJ20351.1"/>
    </source>
</evidence>
<evidence type="ECO:0000256" key="1">
    <source>
        <dbReference type="ARBA" id="ARBA00004196"/>
    </source>
</evidence>
<evidence type="ECO:0000313" key="5">
    <source>
        <dbReference type="Proteomes" id="UP000537260"/>
    </source>
</evidence>
<gene>
    <name evidence="4" type="ORF">HNR05_002142</name>
</gene>
<sequence length="1054" mass="107896">MAPGSSLRPSLVSALLTTLIITAGTIVLPSAPASAATTTVGDWAEIQAAFNAASGPDNVIHLGADIAGAGLLVPAGATVSLELNGHELTVTGDYQKAGIEVGATSEFIVDGPGKLTTRGSHGSAGIGGSMFTPSPGTIRILGGTIDAFAPGQAGVPGAAGIGAGGHGEGGPYGTGGTVEIRGGQVTAQGGQGGAGIGAGEYGNDPTIIIAGGTITATGGYGGAGLGGSQQTSGGTVSILGGVVDAIAGAFAAGIGSGNTPVPLAITIAAGTVRATGSNYGAAIGGITMTPGADLTIGADATVTAITVAPSYIAFGRGWDEVGGAHPFGSMNSAGRIIMSNRWSTQPGQVITNTGTIENRAALTHSGLIENQGVFDNTGVVAGAGVIDNAGTIRNTNSLTASVTGAVSPFSFFANDGVAAGKIVEVYAASMDAAALPESVTTLTRQGFSPVGWSTTPISGAPWDTSTVISQPTDLFAQWEITTHVVTFDSRNSGVPATQTLDYGASAVEPSTPIRANHAFLGWFDAESGGTEWNFATPITQPVTLYAQWQIATHVVTFEPWWGSETSFSQTADHGSPATEPPAPLRPGNTLLGWSEWPMSGPLWDFSAGVIRQTTLYARWSPLTYPVTFDSHNGDASTATTVQHGSPSIAPADPVRAGYTFLGWFDAASGGTAWNFTTGITGPVSLSAMWSLNSYAVTFDARNGQTPATQTLDYASPALQPLAPTRPNHTFLGWFDQASGGSAWDFADGVTGAMTLYAQWAPVSFPVTFDAQHDDESTVANVAYGSPVPIPPVPSRADFSFVGWADSSNCGLWWDFDTAITGPTTLYAQWARVAHAVTFDSQNGTIASDQSFDVDSPAAEPTAPTRAGYSFIGWFDQPFGGMAWSFGTGITAPVTLYAHWSFDSLAVPFAVYSVTDAAPTAAAAAPVAYAVTFRNQNGDTPTTLTVNLEDLAEAPAAPTRAGFSFVGWFDEPTGGTVWQPEATTVVPAALYAQWEETVASHEASVAPAAQPHSLWAALAGFTHSIWGTIAAVLWLGFAGFSAVLWLRRRTRRNAQ</sequence>
<dbReference type="InterPro" id="IPR013378">
    <property type="entry name" value="InlB-like_B-rpt"/>
</dbReference>
<keyword evidence="3" id="KW-0732">Signal</keyword>
<dbReference type="GO" id="GO:0030313">
    <property type="term" value="C:cell envelope"/>
    <property type="evidence" value="ECO:0007669"/>
    <property type="project" value="UniProtKB-SubCell"/>
</dbReference>
<feature type="chain" id="PRO_5030990148" evidence="3">
    <location>
        <begin position="36"/>
        <end position="1054"/>
    </location>
</feature>
<dbReference type="EMBL" id="JACCFM010000001">
    <property type="protein sequence ID" value="NYJ20351.1"/>
    <property type="molecule type" value="Genomic_DNA"/>
</dbReference>
<keyword evidence="2" id="KW-0472">Membrane</keyword>
<dbReference type="Pfam" id="PF09479">
    <property type="entry name" value="Flg_new"/>
    <property type="match status" value="7"/>
</dbReference>
<dbReference type="Gene3D" id="2.60.40.4270">
    <property type="entry name" value="Listeria-Bacteroides repeat domain"/>
    <property type="match status" value="7"/>
</dbReference>
<keyword evidence="5" id="KW-1185">Reference proteome</keyword>
<comment type="subcellular location">
    <subcellularLocation>
        <location evidence="1">Cell envelope</location>
    </subcellularLocation>
</comment>
<evidence type="ECO:0000256" key="2">
    <source>
        <dbReference type="SAM" id="Phobius"/>
    </source>
</evidence>
<name>A0A7Z0EF01_9MICO</name>
<proteinExistence type="predicted"/>
<dbReference type="Proteomes" id="UP000537260">
    <property type="component" value="Unassembled WGS sequence"/>
</dbReference>
<accession>A0A7Z0EF01</accession>
<organism evidence="4 5">
    <name type="scientific">Glaciibacter psychrotolerans</name>
    <dbReference type="NCBI Taxonomy" id="670054"/>
    <lineage>
        <taxon>Bacteria</taxon>
        <taxon>Bacillati</taxon>
        <taxon>Actinomycetota</taxon>
        <taxon>Actinomycetes</taxon>
        <taxon>Micrococcales</taxon>
        <taxon>Microbacteriaceae</taxon>
        <taxon>Glaciibacter</taxon>
    </lineage>
</organism>
<evidence type="ECO:0000256" key="3">
    <source>
        <dbReference type="SAM" id="SignalP"/>
    </source>
</evidence>
<comment type="caution">
    <text evidence="4">The sequence shown here is derived from an EMBL/GenBank/DDBJ whole genome shotgun (WGS) entry which is preliminary data.</text>
</comment>
<feature type="signal peptide" evidence="3">
    <location>
        <begin position="1"/>
        <end position="35"/>
    </location>
</feature>
<keyword evidence="2" id="KW-0812">Transmembrane</keyword>
<dbReference type="InterPro" id="IPR042229">
    <property type="entry name" value="Listeria/Bacterioides_rpt_sf"/>
</dbReference>
<dbReference type="NCBIfam" id="TIGR02543">
    <property type="entry name" value="List_Bact_rpt"/>
    <property type="match status" value="4"/>
</dbReference>
<dbReference type="AlphaFoldDB" id="A0A7Z0EF01"/>
<keyword evidence="2" id="KW-1133">Transmembrane helix</keyword>
<reference evidence="4 5" key="1">
    <citation type="submission" date="2020-07" db="EMBL/GenBank/DDBJ databases">
        <title>Sequencing the genomes of 1000 actinobacteria strains.</title>
        <authorList>
            <person name="Klenk H.-P."/>
        </authorList>
    </citation>
    <scope>NUCLEOTIDE SEQUENCE [LARGE SCALE GENOMIC DNA]</scope>
    <source>
        <strain evidence="4 5">LI1</strain>
    </source>
</reference>
<protein>
    <submittedName>
        <fullName evidence="4">Putative repeat protein (TIGR02543 family)</fullName>
    </submittedName>
</protein>